<dbReference type="GO" id="GO:0004197">
    <property type="term" value="F:cysteine-type endopeptidase activity"/>
    <property type="evidence" value="ECO:0007669"/>
    <property type="project" value="InterPro"/>
</dbReference>
<dbReference type="InterPro" id="IPR015943">
    <property type="entry name" value="WD40/YVTN_repeat-like_dom_sf"/>
</dbReference>
<dbReference type="InterPro" id="IPR001680">
    <property type="entry name" value="WD40_rpt"/>
</dbReference>
<dbReference type="SUPFAM" id="SSF52129">
    <property type="entry name" value="Caspase-like"/>
    <property type="match status" value="1"/>
</dbReference>
<accession>A0AB39R7L6</accession>
<evidence type="ECO:0000259" key="3">
    <source>
        <dbReference type="Pfam" id="PF00656"/>
    </source>
</evidence>
<dbReference type="SMART" id="SM00320">
    <property type="entry name" value="WD40"/>
    <property type="match status" value="5"/>
</dbReference>
<feature type="compositionally biased region" description="Low complexity" evidence="2">
    <location>
        <begin position="368"/>
        <end position="380"/>
    </location>
</feature>
<evidence type="ECO:0000256" key="2">
    <source>
        <dbReference type="SAM" id="MobiDB-lite"/>
    </source>
</evidence>
<proteinExistence type="predicted"/>
<dbReference type="InterPro" id="IPR011600">
    <property type="entry name" value="Pept_C14_caspase"/>
</dbReference>
<feature type="compositionally biased region" description="Low complexity" evidence="2">
    <location>
        <begin position="322"/>
        <end position="338"/>
    </location>
</feature>
<protein>
    <submittedName>
        <fullName evidence="4">Caspase family protein</fullName>
    </submittedName>
</protein>
<reference evidence="4" key="1">
    <citation type="submission" date="2024-07" db="EMBL/GenBank/DDBJ databases">
        <authorList>
            <person name="Yu S.T."/>
        </authorList>
    </citation>
    <scope>NUCLEOTIDE SEQUENCE</scope>
    <source>
        <strain evidence="4">R41</strain>
    </source>
</reference>
<dbReference type="SUPFAM" id="SSF50969">
    <property type="entry name" value="YVTN repeat-like/Quinoprotein amine dehydrogenase"/>
    <property type="match status" value="1"/>
</dbReference>
<dbReference type="InterPro" id="IPR011044">
    <property type="entry name" value="Quino_amine_DH_bsu"/>
</dbReference>
<dbReference type="Gene3D" id="2.130.10.10">
    <property type="entry name" value="YVTN repeat-like/Quinoprotein amine dehydrogenase"/>
    <property type="match status" value="2"/>
</dbReference>
<dbReference type="InterPro" id="IPR018247">
    <property type="entry name" value="EF_Hand_1_Ca_BS"/>
</dbReference>
<evidence type="ECO:0000256" key="1">
    <source>
        <dbReference type="PROSITE-ProRule" id="PRU00221"/>
    </source>
</evidence>
<dbReference type="GO" id="GO:0006508">
    <property type="term" value="P:proteolysis"/>
    <property type="evidence" value="ECO:0007669"/>
    <property type="project" value="InterPro"/>
</dbReference>
<feature type="repeat" description="WD" evidence="1">
    <location>
        <begin position="510"/>
        <end position="531"/>
    </location>
</feature>
<dbReference type="PANTHER" id="PTHR19879:SF9">
    <property type="entry name" value="TRANSCRIPTION INITIATION FACTOR TFIID SUBUNIT 5"/>
    <property type="match status" value="1"/>
</dbReference>
<dbReference type="Gene3D" id="3.40.50.1460">
    <property type="match status" value="1"/>
</dbReference>
<dbReference type="RefSeq" id="WP_369244377.1">
    <property type="nucleotide sequence ID" value="NZ_CP163443.1"/>
</dbReference>
<dbReference type="PANTHER" id="PTHR19879">
    <property type="entry name" value="TRANSCRIPTION INITIATION FACTOR TFIID"/>
    <property type="match status" value="1"/>
</dbReference>
<dbReference type="Pfam" id="PF00400">
    <property type="entry name" value="WD40"/>
    <property type="match status" value="2"/>
</dbReference>
<organism evidence="4">
    <name type="scientific">Streptomyces sp. R41</name>
    <dbReference type="NCBI Taxonomy" id="3238632"/>
    <lineage>
        <taxon>Bacteria</taxon>
        <taxon>Bacillati</taxon>
        <taxon>Actinomycetota</taxon>
        <taxon>Actinomycetes</taxon>
        <taxon>Kitasatosporales</taxon>
        <taxon>Streptomycetaceae</taxon>
        <taxon>Streptomyces</taxon>
    </lineage>
</organism>
<feature type="compositionally biased region" description="Low complexity" evidence="2">
    <location>
        <begin position="415"/>
        <end position="437"/>
    </location>
</feature>
<evidence type="ECO:0000313" key="4">
    <source>
        <dbReference type="EMBL" id="XDQ51032.1"/>
    </source>
</evidence>
<feature type="region of interest" description="Disordered" evidence="2">
    <location>
        <begin position="467"/>
        <end position="505"/>
    </location>
</feature>
<name>A0AB39R7L6_9ACTN</name>
<feature type="domain" description="Peptidase C14 caspase" evidence="3">
    <location>
        <begin position="3"/>
        <end position="229"/>
    </location>
</feature>
<dbReference type="EMBL" id="CP163443">
    <property type="protein sequence ID" value="XDQ51032.1"/>
    <property type="molecule type" value="Genomic_DNA"/>
</dbReference>
<feature type="region of interest" description="Disordered" evidence="2">
    <location>
        <begin position="311"/>
        <end position="442"/>
    </location>
</feature>
<dbReference type="Pfam" id="PF00656">
    <property type="entry name" value="Peptidase_C14"/>
    <property type="match status" value="1"/>
</dbReference>
<dbReference type="AlphaFoldDB" id="A0AB39R7L6"/>
<gene>
    <name evidence="4" type="ORF">AB5J53_04750</name>
</gene>
<feature type="compositionally biased region" description="Low complexity" evidence="2">
    <location>
        <begin position="467"/>
        <end position="482"/>
    </location>
</feature>
<dbReference type="PROSITE" id="PS00018">
    <property type="entry name" value="EF_HAND_1"/>
    <property type="match status" value="1"/>
</dbReference>
<dbReference type="InterPro" id="IPR029030">
    <property type="entry name" value="Caspase-like_dom_sf"/>
</dbReference>
<dbReference type="NCBIfam" id="NF047832">
    <property type="entry name" value="caspase_w_EACC1"/>
    <property type="match status" value="1"/>
</dbReference>
<sequence length="715" mass="74597">MGRRLALLIATYDYQDTGLRRLTAPAHDAEAFAAVLRDPAIAGFEVTTLVNEPHHLVGEAIGDFYRDRRRDDLTLLYFTGHGLKDDDGRLYLAMSNTRRDSLLFTALSAEHVDQAMGGSSSRQKVLILDCCYSGAFPAGRIAKADTAIHALERFQGRGRTVLTASDATQYSFEGNQLHGQAPQSVFTRYLVAGLRDGSADLDGDGDITLDELYSYVRDRVVEEMPQQRPKKQDNVEGRTVIAKNINWTLPAYLRNAIGSPIANDRLGALDGLAHLYRIGNDVVRTSVLDEIRRLVDDDSKLVSAAAAAGLRSVLPRPPQTTGPPETSGSPETPSAESAGRTPQPPQQAATTPPGVSPAPDRNSHDRTPATAAGSGPSSAQPTPPTHASESTRPPEGPRSLAATAPVSESRPRPDAPTTARPDAPGPDTGTGRGPRLLPRTRRSKVLTAGATLLVLTATVIAVLLSTRGGSDSTTSGSGEGPSRYAPQVTDPATLPSAGSWAEFSPDGKTLATSSDDTVRLWNLATSKTTATLTGQTAKGNGVAFSPDGKTIATQDADRTDNITVRLRNVATGKTTVIRTGHPAGVSWAFSPDSKTLATASTLAGDPYDNPVRLWEVATGKTTATLTDGNGGTFSPDGKTLATSAGGGPVTLVSLAPGHFTATASGSIGDFESMAFSPDGTLAAAGKGGTVWTWNVAPSPAASASPATTTHSAATN</sequence>
<dbReference type="PROSITE" id="PS50082">
    <property type="entry name" value="WD_REPEATS_2"/>
    <property type="match status" value="1"/>
</dbReference>
<keyword evidence="1" id="KW-0853">WD repeat</keyword>